<feature type="transmembrane region" description="Helical" evidence="1">
    <location>
        <begin position="6"/>
        <end position="24"/>
    </location>
</feature>
<comment type="caution">
    <text evidence="2">The sequence shown here is derived from an EMBL/GenBank/DDBJ whole genome shotgun (WGS) entry which is preliminary data.</text>
</comment>
<dbReference type="RefSeq" id="WP_055246378.1">
    <property type="nucleotide sequence ID" value="NZ_BSCI01000003.1"/>
</dbReference>
<dbReference type="AlphaFoldDB" id="A0AA37QG44"/>
<dbReference type="Proteomes" id="UP001145109">
    <property type="component" value="Unassembled WGS sequence"/>
</dbReference>
<dbReference type="Gene3D" id="3.10.450.50">
    <property type="match status" value="1"/>
</dbReference>
<protein>
    <submittedName>
        <fullName evidence="2">Uncharacterized protein</fullName>
    </submittedName>
</protein>
<accession>A0AA37QG44</accession>
<dbReference type="EMBL" id="BSCI01000003">
    <property type="protein sequence ID" value="GLG86056.1"/>
    <property type="molecule type" value="Genomic_DNA"/>
</dbReference>
<evidence type="ECO:0000313" key="2">
    <source>
        <dbReference type="EMBL" id="GLG86056.1"/>
    </source>
</evidence>
<organism evidence="2 3">
    <name type="scientific">Coprococcus comes</name>
    <dbReference type="NCBI Taxonomy" id="410072"/>
    <lineage>
        <taxon>Bacteria</taxon>
        <taxon>Bacillati</taxon>
        <taxon>Bacillota</taxon>
        <taxon>Clostridia</taxon>
        <taxon>Lachnospirales</taxon>
        <taxon>Lachnospiraceae</taxon>
        <taxon>Coprococcus</taxon>
    </lineage>
</organism>
<keyword evidence="1" id="KW-0472">Membrane</keyword>
<keyword evidence="1" id="KW-1133">Transmembrane helix</keyword>
<evidence type="ECO:0000256" key="1">
    <source>
        <dbReference type="SAM" id="Phobius"/>
    </source>
</evidence>
<dbReference type="PROSITE" id="PS51257">
    <property type="entry name" value="PROKAR_LIPOPROTEIN"/>
    <property type="match status" value="1"/>
</dbReference>
<keyword evidence="1" id="KW-0812">Transmembrane</keyword>
<sequence>MKKGLIIRGTAVAVLIVGVMITGCKKDGTKKVNVGKASPEKTIETYCNSLVEKKYADILDLAYFPKSDYITSEKIKDSKSGFIDKMVEENEGVKDCTYDKIDETKDIISYKLIITTDNGDETRDIEVRKKDGKIVLDDLYAERYIKVFKDSKVSIDGKKVTGKPERKEDDENQVEIYTITVLPDAEYDITVTHPVFDDGEVILNEESLEYVKHPIWQDQKMGFDDNMIDLTDIAEDGLKEEYEEELNTDICEGCGEIVKTVLEEGDINTLNKYFLNNNAEEFVTSNPDLNGTNRAGLKEEYDIVFKQILDSSINQVKYIDKNQLKLSVAVSYQCDMSYKDKDAIVFGGSRDSVRGDHMILNVYCTKAGDVWKISSWD</sequence>
<evidence type="ECO:0000313" key="3">
    <source>
        <dbReference type="Proteomes" id="UP001145109"/>
    </source>
</evidence>
<reference evidence="2" key="2">
    <citation type="submission" date="2022-11" db="EMBL/GenBank/DDBJ databases">
        <title>Draft genome sequence of Coprococcus comes strain 31264.</title>
        <authorList>
            <person name="Hisatomi A."/>
            <person name="Ohkuma M."/>
            <person name="Sakamoto M."/>
        </authorList>
    </citation>
    <scope>NUCLEOTIDE SEQUENCE</scope>
    <source>
        <strain evidence="2">JCM 31264</strain>
    </source>
</reference>
<name>A0AA37QG44_9FIRM</name>
<gene>
    <name evidence="2" type="ORF">comes_06010</name>
</gene>
<proteinExistence type="predicted"/>
<reference evidence="2" key="1">
    <citation type="submission" date="2022-09" db="EMBL/GenBank/DDBJ databases">
        <title>Draft genome sequence of Coprococcus comes strain 31264.</title>
        <authorList>
            <person name="Atsushi H."/>
            <person name="Moriya O."/>
            <person name="Mitsuo S."/>
        </authorList>
    </citation>
    <scope>NUCLEOTIDE SEQUENCE</scope>
    <source>
        <strain evidence="2">JCM 31264</strain>
    </source>
</reference>